<dbReference type="AlphaFoldDB" id="A0A5M9JRH1"/>
<keyword evidence="2" id="KW-1185">Reference proteome</keyword>
<dbReference type="Proteomes" id="UP000322873">
    <property type="component" value="Unassembled WGS sequence"/>
</dbReference>
<reference evidence="1 2" key="1">
    <citation type="submission" date="2019-06" db="EMBL/GenBank/DDBJ databases">
        <title>Genome Sequence of the Brown Rot Fungal Pathogen Monilinia fructicola.</title>
        <authorList>
            <person name="De Miccolis Angelini R.M."/>
            <person name="Landi L."/>
            <person name="Abate D."/>
            <person name="Pollastro S."/>
            <person name="Romanazzi G."/>
            <person name="Faretra F."/>
        </authorList>
    </citation>
    <scope>NUCLEOTIDE SEQUENCE [LARGE SCALE GENOMIC DNA]</scope>
    <source>
        <strain evidence="1 2">Mfrc123</strain>
    </source>
</reference>
<sequence>MNPHPLRITQAVILTLHLYEPYFPLPLPVPLPLPLPDIHARVRILAFRTHIPQEEIGDAAAPSAILLGQNPHDAPQAIAAKARHDVQEILDGIVPAQAHDARLAVGLARPHVADEVGGAAVLDVGDAVV</sequence>
<comment type="caution">
    <text evidence="1">The sequence shown here is derived from an EMBL/GenBank/DDBJ whole genome shotgun (WGS) entry which is preliminary data.</text>
</comment>
<protein>
    <submittedName>
        <fullName evidence="1">Uncharacterized protein</fullName>
    </submittedName>
</protein>
<evidence type="ECO:0000313" key="2">
    <source>
        <dbReference type="Proteomes" id="UP000322873"/>
    </source>
</evidence>
<organism evidence="1 2">
    <name type="scientific">Monilinia fructicola</name>
    <name type="common">Brown rot fungus</name>
    <name type="synonym">Ciboria fructicola</name>
    <dbReference type="NCBI Taxonomy" id="38448"/>
    <lineage>
        <taxon>Eukaryota</taxon>
        <taxon>Fungi</taxon>
        <taxon>Dikarya</taxon>
        <taxon>Ascomycota</taxon>
        <taxon>Pezizomycotina</taxon>
        <taxon>Leotiomycetes</taxon>
        <taxon>Helotiales</taxon>
        <taxon>Sclerotiniaceae</taxon>
        <taxon>Monilinia</taxon>
    </lineage>
</organism>
<gene>
    <name evidence="1" type="ORF">EYC84_002702</name>
</gene>
<accession>A0A5M9JRH1</accession>
<evidence type="ECO:0000313" key="1">
    <source>
        <dbReference type="EMBL" id="KAA8570416.1"/>
    </source>
</evidence>
<proteinExistence type="predicted"/>
<name>A0A5M9JRH1_MONFR</name>
<dbReference type="EMBL" id="VICG01000007">
    <property type="protein sequence ID" value="KAA8570416.1"/>
    <property type="molecule type" value="Genomic_DNA"/>
</dbReference>